<evidence type="ECO:0000256" key="1">
    <source>
        <dbReference type="SAM" id="MobiDB-lite"/>
    </source>
</evidence>
<proteinExistence type="predicted"/>
<name>A0A2M8ETL1_9BACT</name>
<dbReference type="EMBL" id="PFSF01000003">
    <property type="protein sequence ID" value="PJC28450.1"/>
    <property type="molecule type" value="Genomic_DNA"/>
</dbReference>
<protein>
    <submittedName>
        <fullName evidence="2">Uncharacterized protein</fullName>
    </submittedName>
</protein>
<sequence length="88" mass="10344">MHWQIEVIHLLKFDSVLSLKDKGYPVYLLFLFVSFLHIHHKFPHLSSFIPLMFHSGHFSFRASESSAESADLNEARKRPKASFLTHEY</sequence>
<organism evidence="2 3">
    <name type="scientific">Candidatus Shapirobacteria bacterium CG_4_9_14_0_2_um_filter_39_11</name>
    <dbReference type="NCBI Taxonomy" id="1974478"/>
    <lineage>
        <taxon>Bacteria</taxon>
        <taxon>Candidatus Shapironibacteriota</taxon>
    </lineage>
</organism>
<dbReference type="Proteomes" id="UP000229816">
    <property type="component" value="Unassembled WGS sequence"/>
</dbReference>
<evidence type="ECO:0000313" key="3">
    <source>
        <dbReference type="Proteomes" id="UP000229816"/>
    </source>
</evidence>
<reference evidence="3" key="1">
    <citation type="submission" date="2017-09" db="EMBL/GenBank/DDBJ databases">
        <title>Depth-based differentiation of microbial function through sediment-hosted aquifers and enrichment of novel symbionts in the deep terrestrial subsurface.</title>
        <authorList>
            <person name="Probst A.J."/>
            <person name="Ladd B."/>
            <person name="Jarett J.K."/>
            <person name="Geller-Mcgrath D.E."/>
            <person name="Sieber C.M.K."/>
            <person name="Emerson J.B."/>
            <person name="Anantharaman K."/>
            <person name="Thomas B.C."/>
            <person name="Malmstrom R."/>
            <person name="Stieglmeier M."/>
            <person name="Klingl A."/>
            <person name="Woyke T."/>
            <person name="Ryan C.M."/>
            <person name="Banfield J.F."/>
        </authorList>
    </citation>
    <scope>NUCLEOTIDE SEQUENCE [LARGE SCALE GENOMIC DNA]</scope>
</reference>
<gene>
    <name evidence="2" type="ORF">CO054_00095</name>
</gene>
<comment type="caution">
    <text evidence="2">The sequence shown here is derived from an EMBL/GenBank/DDBJ whole genome shotgun (WGS) entry which is preliminary data.</text>
</comment>
<feature type="region of interest" description="Disordered" evidence="1">
    <location>
        <begin position="67"/>
        <end position="88"/>
    </location>
</feature>
<dbReference type="AlphaFoldDB" id="A0A2M8ETL1"/>
<evidence type="ECO:0000313" key="2">
    <source>
        <dbReference type="EMBL" id="PJC28450.1"/>
    </source>
</evidence>
<accession>A0A2M8ETL1</accession>